<keyword evidence="3" id="KW-1185">Reference proteome</keyword>
<reference evidence="2" key="1">
    <citation type="journal article" date="2021" name="Proc. Natl. Acad. Sci. U.S.A.">
        <title>Three genomes in the algal genus Volvox reveal the fate of a haploid sex-determining region after a transition to homothallism.</title>
        <authorList>
            <person name="Yamamoto K."/>
            <person name="Hamaji T."/>
            <person name="Kawai-Toyooka H."/>
            <person name="Matsuzaki R."/>
            <person name="Takahashi F."/>
            <person name="Nishimura Y."/>
            <person name="Kawachi M."/>
            <person name="Noguchi H."/>
            <person name="Minakuchi Y."/>
            <person name="Umen J.G."/>
            <person name="Toyoda A."/>
            <person name="Nozaki H."/>
        </authorList>
    </citation>
    <scope>NUCLEOTIDE SEQUENCE</scope>
    <source>
        <strain evidence="2">NIES-3786</strain>
    </source>
</reference>
<feature type="region of interest" description="Disordered" evidence="1">
    <location>
        <begin position="187"/>
        <end position="278"/>
    </location>
</feature>
<name>A0A8J4CH06_9CHLO</name>
<dbReference type="OrthoDB" id="536918at2759"/>
<proteinExistence type="predicted"/>
<dbReference type="EMBL" id="BNCP01000017">
    <property type="protein sequence ID" value="GIL80013.1"/>
    <property type="molecule type" value="Genomic_DNA"/>
</dbReference>
<comment type="caution">
    <text evidence="2">The sequence shown here is derived from an EMBL/GenBank/DDBJ whole genome shotgun (WGS) entry which is preliminary data.</text>
</comment>
<sequence>PGHTPHAHFPRIASLGECRHVLEVYGLTTEIRTSHLQEFVLELASQDGRPLPVIKWVDDNHALLVCPDGATGALKKGGQAPSLMMPSAALTLLLPRCCCCYCCYCHRKSKRKPNDAAFFLSHPTPSSPIFPGRYYTIGCLASRTRLICCFILYPLSPLRPAAGGYLLGSWFIVVLLHSCERTLPLFPPPSSSSSSTTSSSSTSSSTSTSSSSPASPLPAAGGSGPVPAAALRGGITGLPGSGGIRPPPPSRPAQDHCCGGEATAESRPWNESAAGPGC</sequence>
<protein>
    <submittedName>
        <fullName evidence="2">Uncharacterized protein</fullName>
    </submittedName>
</protein>
<feature type="compositionally biased region" description="Low complexity" evidence="1">
    <location>
        <begin position="191"/>
        <end position="230"/>
    </location>
</feature>
<feature type="compositionally biased region" description="Gly residues" evidence="1">
    <location>
        <begin position="234"/>
        <end position="243"/>
    </location>
</feature>
<organism evidence="2 3">
    <name type="scientific">Volvox reticuliferus</name>
    <dbReference type="NCBI Taxonomy" id="1737510"/>
    <lineage>
        <taxon>Eukaryota</taxon>
        <taxon>Viridiplantae</taxon>
        <taxon>Chlorophyta</taxon>
        <taxon>core chlorophytes</taxon>
        <taxon>Chlorophyceae</taxon>
        <taxon>CS clade</taxon>
        <taxon>Chlamydomonadales</taxon>
        <taxon>Volvocaceae</taxon>
        <taxon>Volvox</taxon>
    </lineage>
</organism>
<gene>
    <name evidence="2" type="ORF">Vretifemale_9227</name>
</gene>
<accession>A0A8J4CH06</accession>
<dbReference type="Proteomes" id="UP000747110">
    <property type="component" value="Unassembled WGS sequence"/>
</dbReference>
<evidence type="ECO:0000313" key="2">
    <source>
        <dbReference type="EMBL" id="GIL80013.1"/>
    </source>
</evidence>
<evidence type="ECO:0000313" key="3">
    <source>
        <dbReference type="Proteomes" id="UP000747110"/>
    </source>
</evidence>
<evidence type="ECO:0000256" key="1">
    <source>
        <dbReference type="SAM" id="MobiDB-lite"/>
    </source>
</evidence>
<dbReference type="AlphaFoldDB" id="A0A8J4CH06"/>
<feature type="non-terminal residue" evidence="2">
    <location>
        <position position="278"/>
    </location>
</feature>